<reference evidence="1" key="1">
    <citation type="journal article" date="2021" name="ISME J.">
        <title>Fine-scale metabolic discontinuity in a stratified prokaryote microbiome of a Red Sea deep halocline.</title>
        <authorList>
            <person name="Michoud G."/>
            <person name="Ngugi D.K."/>
            <person name="Barozzi A."/>
            <person name="Merlino G."/>
            <person name="Calleja M.L."/>
            <person name="Delgado-Huertas A."/>
            <person name="Moran X.A.G."/>
            <person name="Daffonchio D."/>
        </authorList>
    </citation>
    <scope>NUCLEOTIDE SEQUENCE</scope>
    <source>
        <strain evidence="1">SuakinDeep_MAG55_1</strain>
    </source>
</reference>
<dbReference type="AlphaFoldDB" id="A0A941W4R8"/>
<dbReference type="InterPro" id="IPR045397">
    <property type="entry name" value="TumE-like"/>
</dbReference>
<dbReference type="EMBL" id="JAANXD010000096">
    <property type="protein sequence ID" value="MBS1259504.1"/>
    <property type="molecule type" value="Genomic_DNA"/>
</dbReference>
<proteinExistence type="predicted"/>
<name>A0A941W4R8_9BACT</name>
<accession>A0A941W4R8</accession>
<comment type="caution">
    <text evidence="1">The sequence shown here is derived from an EMBL/GenBank/DDBJ whole genome shotgun (WGS) entry which is preliminary data.</text>
</comment>
<dbReference type="Proteomes" id="UP000722750">
    <property type="component" value="Unassembled WGS sequence"/>
</dbReference>
<protein>
    <submittedName>
        <fullName evidence="1">Uncharacterized protein</fullName>
    </submittedName>
</protein>
<sequence>MVSGLIKHVKVIEDDGNIVEVKMWQVTPSHDKPHGYKYSLAYIVKNKRVVGYNNGEGKGDHRHYKGHAKPYQFKDLKKLTEDFYNDIREYKEREL</sequence>
<organism evidence="1 2">
    <name type="scientific">Candidatus Scalindua arabica</name>
    <dbReference type="NCBI Taxonomy" id="1127984"/>
    <lineage>
        <taxon>Bacteria</taxon>
        <taxon>Pseudomonadati</taxon>
        <taxon>Planctomycetota</taxon>
        <taxon>Candidatus Brocadiia</taxon>
        <taxon>Candidatus Brocadiales</taxon>
        <taxon>Candidatus Scalinduaceae</taxon>
        <taxon>Candidatus Scalindua</taxon>
    </lineage>
</organism>
<evidence type="ECO:0000313" key="2">
    <source>
        <dbReference type="Proteomes" id="UP000722750"/>
    </source>
</evidence>
<evidence type="ECO:0000313" key="1">
    <source>
        <dbReference type="EMBL" id="MBS1259504.1"/>
    </source>
</evidence>
<gene>
    <name evidence="1" type="ORF">MAG551_02576</name>
</gene>
<dbReference type="Pfam" id="PF20126">
    <property type="entry name" value="TumE"/>
    <property type="match status" value="1"/>
</dbReference>